<dbReference type="Pfam" id="PF01255">
    <property type="entry name" value="Prenyltransf"/>
    <property type="match status" value="1"/>
</dbReference>
<dbReference type="EC" id="2.5.1.31" evidence="2"/>
<name>A0A940DGE6_9FIRM</name>
<dbReference type="Gene3D" id="3.40.1180.10">
    <property type="entry name" value="Decaprenyl diphosphate synthase-like"/>
    <property type="match status" value="1"/>
</dbReference>
<dbReference type="AlphaFoldDB" id="A0A940DGE6"/>
<dbReference type="CDD" id="cd00475">
    <property type="entry name" value="Cis_IPPS"/>
    <property type="match status" value="1"/>
</dbReference>
<dbReference type="GO" id="GO:0008834">
    <property type="term" value="F:ditrans,polycis-undecaprenyl-diphosphate synthase [(2E,6E)-farnesyl-diphosphate specific] activity"/>
    <property type="evidence" value="ECO:0007669"/>
    <property type="project" value="UniProtKB-EC"/>
</dbReference>
<dbReference type="Proteomes" id="UP000727857">
    <property type="component" value="Unassembled WGS sequence"/>
</dbReference>
<reference evidence="2" key="2">
    <citation type="journal article" date="2021" name="PeerJ">
        <title>Extensive microbial diversity within the chicken gut microbiome revealed by metagenomics and culture.</title>
        <authorList>
            <person name="Gilroy R."/>
            <person name="Ravi A."/>
            <person name="Getino M."/>
            <person name="Pursley I."/>
            <person name="Horton D.L."/>
            <person name="Alikhan N.F."/>
            <person name="Baker D."/>
            <person name="Gharbi K."/>
            <person name="Hall N."/>
            <person name="Watson M."/>
            <person name="Adriaenssens E.M."/>
            <person name="Foster-Nyarko E."/>
            <person name="Jarju S."/>
            <person name="Secka A."/>
            <person name="Antonio M."/>
            <person name="Oren A."/>
            <person name="Chaudhuri R.R."/>
            <person name="La Ragione R."/>
            <person name="Hildebrand F."/>
            <person name="Pallen M.J."/>
        </authorList>
    </citation>
    <scope>NUCLEOTIDE SEQUENCE</scope>
    <source>
        <strain evidence="2">517</strain>
    </source>
</reference>
<reference evidence="2" key="1">
    <citation type="submission" date="2020-10" db="EMBL/GenBank/DDBJ databases">
        <authorList>
            <person name="Gilroy R."/>
        </authorList>
    </citation>
    <scope>NUCLEOTIDE SEQUENCE</scope>
    <source>
        <strain evidence="2">517</strain>
    </source>
</reference>
<dbReference type="PANTHER" id="PTHR10291:SF0">
    <property type="entry name" value="DEHYDRODOLICHYL DIPHOSPHATE SYNTHASE 2"/>
    <property type="match status" value="1"/>
</dbReference>
<dbReference type="InterPro" id="IPR001441">
    <property type="entry name" value="UPP_synth-like"/>
</dbReference>
<evidence type="ECO:0000313" key="2">
    <source>
        <dbReference type="EMBL" id="MBO8423919.1"/>
    </source>
</evidence>
<evidence type="ECO:0000256" key="1">
    <source>
        <dbReference type="ARBA" id="ARBA00022679"/>
    </source>
</evidence>
<dbReference type="PANTHER" id="PTHR10291">
    <property type="entry name" value="DEHYDRODOLICHYL DIPHOSPHATE SYNTHASE FAMILY MEMBER"/>
    <property type="match status" value="1"/>
</dbReference>
<evidence type="ECO:0000313" key="3">
    <source>
        <dbReference type="Proteomes" id="UP000727857"/>
    </source>
</evidence>
<keyword evidence="1 2" id="KW-0808">Transferase</keyword>
<gene>
    <name evidence="2" type="primary">uppS</name>
    <name evidence="2" type="ORF">IAB16_02715</name>
</gene>
<comment type="caution">
    <text evidence="2">The sequence shown here is derived from an EMBL/GenBank/DDBJ whole genome shotgun (WGS) entry which is preliminary data.</text>
</comment>
<sequence>MDHLAVIPDGGGRWATARKLPHVNGYLYGMRAVSDVIDAADELKIGCVSFYVSSMENYKRGDSLILALSSVYVDYIVKTLLPVSIARNYKLFFVGDYARLTPELMSCISRANAATINNTGMTVAFVFAYNGMEEVTKAFNYVFKQKLINANYTEATIAEVEPYMYSASLPPVDAVLRYGNCRRLSGFLPFRCTYAELFFSEKLFPDADKGDIYDLVKEYKKIKRNFGDLR</sequence>
<dbReference type="GO" id="GO:0016094">
    <property type="term" value="P:polyprenol biosynthetic process"/>
    <property type="evidence" value="ECO:0007669"/>
    <property type="project" value="TreeGrafter"/>
</dbReference>
<dbReference type="EMBL" id="JADINF010000065">
    <property type="protein sequence ID" value="MBO8423919.1"/>
    <property type="molecule type" value="Genomic_DNA"/>
</dbReference>
<accession>A0A940DGE6</accession>
<organism evidence="2 3">
    <name type="scientific">Candidatus Stercoripulliclostridium pullicola</name>
    <dbReference type="NCBI Taxonomy" id="2840953"/>
    <lineage>
        <taxon>Bacteria</taxon>
        <taxon>Bacillati</taxon>
        <taxon>Bacillota</taxon>
        <taxon>Clostridia</taxon>
        <taxon>Eubacteriales</taxon>
        <taxon>Candidatus Stercoripulliclostridium</taxon>
    </lineage>
</organism>
<proteinExistence type="predicted"/>
<dbReference type="InterPro" id="IPR036424">
    <property type="entry name" value="UPP_synth-like_sf"/>
</dbReference>
<dbReference type="SUPFAM" id="SSF64005">
    <property type="entry name" value="Undecaprenyl diphosphate synthase"/>
    <property type="match status" value="1"/>
</dbReference>
<dbReference type="NCBIfam" id="TIGR00055">
    <property type="entry name" value="uppS"/>
    <property type="match status" value="1"/>
</dbReference>
<protein>
    <submittedName>
        <fullName evidence="2">Di-trans,poly-cis-decaprenylcistransferase</fullName>
        <ecNumber evidence="2">2.5.1.31</ecNumber>
    </submittedName>
</protein>